<dbReference type="InterPro" id="IPR036291">
    <property type="entry name" value="NAD(P)-bd_dom_sf"/>
</dbReference>
<dbReference type="EC" id="1.3.1.39" evidence="2"/>
<feature type="compositionally biased region" description="Basic and acidic residues" evidence="69">
    <location>
        <begin position="1083"/>
        <end position="1097"/>
    </location>
</feature>
<comment type="catalytic activity">
    <reaction evidence="35">
        <text>(3R)-hydroxybutanoyl-[ACP] = (2E)-butenoyl-[ACP] + H2O</text>
        <dbReference type="Rhea" id="RHEA:41808"/>
        <dbReference type="Rhea" id="RHEA-COMP:9626"/>
        <dbReference type="Rhea" id="RHEA-COMP:9627"/>
        <dbReference type="ChEBI" id="CHEBI:15377"/>
        <dbReference type="ChEBI" id="CHEBI:78451"/>
        <dbReference type="ChEBI" id="CHEBI:78453"/>
    </reaction>
    <physiologicalReaction direction="left-to-right" evidence="35">
        <dbReference type="Rhea" id="RHEA:41809"/>
    </physiologicalReaction>
</comment>
<dbReference type="GO" id="GO:0044550">
    <property type="term" value="P:secondary metabolite biosynthetic process"/>
    <property type="evidence" value="ECO:0007669"/>
    <property type="project" value="UniProtKB-ARBA"/>
</dbReference>
<evidence type="ECO:0000256" key="14">
    <source>
        <dbReference type="ARBA" id="ARBA00022679"/>
    </source>
</evidence>
<evidence type="ECO:0000256" key="25">
    <source>
        <dbReference type="ARBA" id="ARBA00023239"/>
    </source>
</evidence>
<dbReference type="Pfam" id="PF00975">
    <property type="entry name" value="Thioesterase"/>
    <property type="match status" value="1"/>
</dbReference>
<comment type="function">
    <text evidence="36">Fatty acid synthetase is a multifunctional enzyme that catalyzes the de novo biosynthesis of long-chain saturated fatty acids starting from acetyl-CoA and malonyl-CoA in the presence of NADPH. This multifunctional protein contains 7 catalytic activities and a site for the binding of the prosthetic group 4'-phosphopantetheine of the acyl carrier protein ([ACP]) domain.</text>
</comment>
<comment type="catalytic activity">
    <reaction evidence="55">
        <text>a 2,3-saturated acyl-[ACP] + NADP(+) = a (2E)-enoyl-[ACP] + NADPH + H(+)</text>
        <dbReference type="Rhea" id="RHEA:22564"/>
        <dbReference type="Rhea" id="RHEA-COMP:9925"/>
        <dbReference type="Rhea" id="RHEA-COMP:9926"/>
        <dbReference type="ChEBI" id="CHEBI:15378"/>
        <dbReference type="ChEBI" id="CHEBI:57783"/>
        <dbReference type="ChEBI" id="CHEBI:58349"/>
        <dbReference type="ChEBI" id="CHEBI:78784"/>
        <dbReference type="ChEBI" id="CHEBI:78785"/>
        <dbReference type="EC" id="1.3.1.39"/>
    </reaction>
    <physiologicalReaction direction="right-to-left" evidence="55">
        <dbReference type="Rhea" id="RHEA:22566"/>
    </physiologicalReaction>
</comment>
<evidence type="ECO:0000256" key="29">
    <source>
        <dbReference type="ARBA" id="ARBA00023373"/>
    </source>
</evidence>
<dbReference type="InterPro" id="IPR050091">
    <property type="entry name" value="PKS_NRPS_Biosynth_Enz"/>
</dbReference>
<comment type="catalytic activity">
    <reaction evidence="57">
        <text>hexadecanoyl-[ACP] + H2O = hexadecanoate + holo-[ACP] + H(+)</text>
        <dbReference type="Rhea" id="RHEA:41932"/>
        <dbReference type="Rhea" id="RHEA-COMP:9652"/>
        <dbReference type="Rhea" id="RHEA-COMP:9685"/>
        <dbReference type="ChEBI" id="CHEBI:7896"/>
        <dbReference type="ChEBI" id="CHEBI:15377"/>
        <dbReference type="ChEBI" id="CHEBI:15378"/>
        <dbReference type="ChEBI" id="CHEBI:64479"/>
        <dbReference type="ChEBI" id="CHEBI:78483"/>
        <dbReference type="EC" id="3.1.2.14"/>
    </reaction>
    <physiologicalReaction direction="left-to-right" evidence="57">
        <dbReference type="Rhea" id="RHEA:41933"/>
    </physiologicalReaction>
</comment>
<dbReference type="InterPro" id="IPR020806">
    <property type="entry name" value="PKS_PP-bd"/>
</dbReference>
<dbReference type="UniPathway" id="UPA00094"/>
<dbReference type="FunFam" id="3.90.180.10:FF:000015">
    <property type="entry name" value="Fatty acid synthase"/>
    <property type="match status" value="1"/>
</dbReference>
<keyword evidence="20" id="KW-0007">Acetylation</keyword>
<feature type="region of interest" description="Disordered" evidence="69">
    <location>
        <begin position="1069"/>
        <end position="1097"/>
    </location>
</feature>
<evidence type="ECO:0000256" key="16">
    <source>
        <dbReference type="ARBA" id="ARBA00022801"/>
    </source>
</evidence>
<evidence type="ECO:0000256" key="41">
    <source>
        <dbReference type="ARBA" id="ARBA00047440"/>
    </source>
</evidence>
<comment type="pathway">
    <text evidence="1">Lipid metabolism.</text>
</comment>
<evidence type="ECO:0000256" key="64">
    <source>
        <dbReference type="ARBA" id="ARBA00049422"/>
    </source>
</evidence>
<dbReference type="InterPro" id="IPR020841">
    <property type="entry name" value="PKS_Beta-ketoAc_synthase_dom"/>
</dbReference>
<dbReference type="EC" id="2.3.1.41" evidence="7"/>
<dbReference type="HOGENOM" id="CLU_000022_31_7_1"/>
<comment type="catalytic activity">
    <reaction evidence="42">
        <text>tetradecanoyl-[ACP] + malonyl-[ACP] + H(+) = 3-oxohexadecanoyl-[ACP] + holo-[ACP] + CO2</text>
        <dbReference type="Rhea" id="RHEA:41900"/>
        <dbReference type="Rhea" id="RHEA-COMP:9623"/>
        <dbReference type="Rhea" id="RHEA-COMP:9648"/>
        <dbReference type="Rhea" id="RHEA-COMP:9649"/>
        <dbReference type="Rhea" id="RHEA-COMP:9685"/>
        <dbReference type="ChEBI" id="CHEBI:15378"/>
        <dbReference type="ChEBI" id="CHEBI:16526"/>
        <dbReference type="ChEBI" id="CHEBI:64479"/>
        <dbReference type="ChEBI" id="CHEBI:78449"/>
        <dbReference type="ChEBI" id="CHEBI:78477"/>
        <dbReference type="ChEBI" id="CHEBI:78478"/>
    </reaction>
    <physiologicalReaction direction="left-to-right" evidence="42">
        <dbReference type="Rhea" id="RHEA:41901"/>
    </physiologicalReaction>
</comment>
<keyword evidence="21" id="KW-0560">Oxidoreductase</keyword>
<dbReference type="GO" id="GO:0004313">
    <property type="term" value="F:[acyl-carrier-protein] S-acetyltransferase activity"/>
    <property type="evidence" value="ECO:0007669"/>
    <property type="project" value="UniProtKB-EC"/>
</dbReference>
<dbReference type="InterPro" id="IPR029063">
    <property type="entry name" value="SAM-dependent_MTases_sf"/>
</dbReference>
<dbReference type="GO" id="GO:0004315">
    <property type="term" value="F:3-oxoacyl-[acyl-carrier-protein] synthase activity"/>
    <property type="evidence" value="ECO:0007669"/>
    <property type="project" value="UniProtKB-EC"/>
</dbReference>
<evidence type="ECO:0000256" key="32">
    <source>
        <dbReference type="ARBA" id="ARBA00023398"/>
    </source>
</evidence>
<evidence type="ECO:0000256" key="13">
    <source>
        <dbReference type="ARBA" id="ARBA00022553"/>
    </source>
</evidence>
<comment type="catalytic activity">
    <reaction evidence="29">
        <text>(3R)-hydroxyhexanoyl-[ACP] = (2E)-hexenoyl-[ACP] + H2O</text>
        <dbReference type="Rhea" id="RHEA:41828"/>
        <dbReference type="Rhea" id="RHEA-COMP:9630"/>
        <dbReference type="Rhea" id="RHEA-COMP:9631"/>
        <dbReference type="ChEBI" id="CHEBI:15377"/>
        <dbReference type="ChEBI" id="CHEBI:78457"/>
        <dbReference type="ChEBI" id="CHEBI:78458"/>
    </reaction>
    <physiologicalReaction direction="left-to-right" evidence="29">
        <dbReference type="Rhea" id="RHEA:41829"/>
    </physiologicalReaction>
</comment>
<dbReference type="SMART" id="SM00825">
    <property type="entry name" value="PKS_KS"/>
    <property type="match status" value="1"/>
</dbReference>
<dbReference type="Pfam" id="PF02801">
    <property type="entry name" value="Ketoacyl-synt_C"/>
    <property type="match status" value="1"/>
</dbReference>
<keyword evidence="12" id="KW-0444">Lipid biosynthesis</keyword>
<evidence type="ECO:0000256" key="24">
    <source>
        <dbReference type="ARBA" id="ARBA00023160"/>
    </source>
</evidence>
<evidence type="ECO:0000256" key="31">
    <source>
        <dbReference type="ARBA" id="ARBA00023394"/>
    </source>
</evidence>
<evidence type="ECO:0000256" key="26">
    <source>
        <dbReference type="ARBA" id="ARBA00023268"/>
    </source>
</evidence>
<feature type="region of interest" description="N-terminal hotdog fold" evidence="68">
    <location>
        <begin position="856"/>
        <end position="979"/>
    </location>
</feature>
<evidence type="ECO:0000259" key="70">
    <source>
        <dbReference type="PROSITE" id="PS50075"/>
    </source>
</evidence>
<proteinExistence type="predicted"/>
<sequence length="2530" mass="279661">MAPVLIDDDEIVIAGISCRLPESNNMQEFWDHLFNAEDMVTEDDRRWPPGLYGLPKRNGKLKNPELFDATFFGIHPKQTNTMDPQLRILLECSYEAIVDAGLNPYTLRGKNYGVFVGETLSEALHAYQSDAESQIGYSATGCHACMFANRVSYYFNFGGPSFAVDTACSSSLVAFDQGVQSIRMGRCEGAIVGGVCCHFKPNTGLEFHKFGMLSHDGSCKAFDAASNGYCRAEGIISVLLLKKSVAKRIYATVPYTKSNCDGYKEQGVTFPNGRAQFRLLKEIYNEAGINPGDVSYVEAHGTGTKAGDPQEVNSICDMFAGEVRGNKPLLIGTVKSNMGHSEPASGLAAVAKVLACTQHGTLTANLHYKNPNPDIPGLLDGRLKVVTENTPFPDGYVGVNSFGFGGANSHAVLKPRIFHEEDSQLTISNDLSIALCSGRTKESVEKLCELANQHHDKADLINLLNSMSDTPTASNYHPQRGFTILNSENAIHDVDVAPTSKRPVWWVFSGMGVHWAKMGRDMMKFEVFRESIERAREMLLPTGLDVMDLLLNSDQDTFENVRNSFTGLVVIQVALVDCLKACGLKPDGLFGHSAGEVACGYADGALTLEEAVQVGYWRGQSILDAKLEKGAMAAVGLTWAEAKKRCPDDVVAACHNAEKTVTISGDPDKVEEVVKQLKSEEIFAKKVETAGVAFHSHYIKKAAPFFKAAVEKIVTQPKLRSSRWISSSVSESKLHEDIAKYAGADYYVNNFVSPVLFYDAMQKVPEDAIVIEISPHHLLQAVLKRSMSKTCTIMKTMRKDNPRNRELFFTTLGQLYMNGVNIDPSAFLTKTSLPVPPGTPMISSSVVWDHSQEWAVPTLEHFTKKGGKDGGAAITFDIDVSPNSPDHYVLGHAIDGRVLYPATGYLVLAWRALARLKGKMFRETPVVFEDVTIHQATILPSTGSIQLQVEIMDAVGKFVVTSGSSLAVSGKVSLAEDDMEISPLPAFGEDDATPLSKEDVYKELRLRGYDYGPTFQGIETAAQNGLRAKLLWNGNWVSFLDTMLQMSVFSLPGRSLRLPTRIRHICIDPRKQPFDHEEESEDKGENSGEETTEKVEKSEEFLEYSINPYTNMCVAGGVELQGLHTSVAPRKQDRQNAPSLEEIYFIPYFESDIFGKDKNLLQYRADIEEYAAMKYGELNTKARQNLANDKIEAYLDSQDHGIFSLLNKICELKPDNTFSESVAEILWENKKLFTDDVLSGALLTDRYLKTSVDVAFENILHSPLKVAEIGATHGQLFRRVLPVLLSQPESNVSYTALVGNGNDESQLQPEAEKFNDISIVNLNGKSSIERNLKKSSHLVVSNYATVHENLKAEEQVSMAAKMLKEGGFFLLHECTRSFATVLSIFGVNDKAWRDKNEPVHNMLSEDEWVKILEAGGFNVVGKKSDGLLSTLFLCCLDNPRNVVNSPTILNISNQNFDWVDELKKFISNNKNNQKIWLLSDRNSTSGIVGMTNCLRKEPGGENIRCVFNAQLNGSSPDIKLTQEMKNIQRLDLAMNIHRNGKLGSFRHLFVRKGESSELTNEQAYVNVVTRGDLSSLRWFASSKHAQPKSDEGSYYIYYAPLNFRDIMLAAGKLPPDALPGDLASQDCVLGLEWSGKDEKGNRVMGFVNAKGLATNIVMKKNCTFPIPDSWSLRDAATVPVVYATAYYSLITRGQLKDGESVLIHSGAGGVGQAAIAIALSKGCTVFTTVGTEQKVEFLLKKFPKLCRENIGNSRNLTFEKLVMEATNGRGVDVVLNSLAEEKLQASVRVVARHGRFLEIGKYDLSNNSALGMALFLRNVSFHGILLDALIDGENKEWPMVHRMILEGIKSGVVQPLNNVVFNRNDLEGAFRYMAAGKHIGKVVLQVREEDDPISKPVSLKTISRCYCNPHKSYIVTGGLGGFGLELAQWLVDRGAEKLVLTSRSGIRNGYQARRVKYWRKKGIKVSVSTCNVTSIESTEELIKQAEELGPVGGIFHLAAVLRDGFLENQTKELFDEVAKPKVDGTIHLDRVTRKRCDGLEWFVIFSSVSCGRGNAGQANYGYANSAMERICERRHHENLPALAIQWGAVDDVGMVIESMKASNTTVICGTLPQRIHSCLDMMEKFLISKHPVVSSFVQPTRESATGGGDQLTSEDLVKSVANILGIKDPSTVGQDSTLSDLGLDSLMGVEIRQILERDFNTPLPIQEVRQLTMNKLRNITIASQSTEEAGGNDSQEDVNAMPGVQANELPTKEQIKLGTVVRLNEVESNETPIFIFHPIEGSVERFKEVASKLKIPAYGIQLTPDAPTETIEGLASFYLQKIKEVQNQGPYRICGYSFGCTAAHEVALQLQRENKDNLDKMHMIDGSFCYTKERFNIYRERLGVVTQEQYDAEALFHYARLFIPNLYHGEAIEKLLKFPTIKDKLDHITSAISEKIADIDREHVAWGARSFVNLTQASGKYEPSTKFNGNVLMVTSSSRDSIGESQGKDYGQQEQCNGNVEVIEGKGDHVTMWQDEGATLISEFITSHLS</sequence>
<comment type="catalytic activity">
    <reaction evidence="31">
        <text>a (3R)-hydroxyacyl-[ACP] = a (2E)-enoyl-[ACP] + H2O</text>
        <dbReference type="Rhea" id="RHEA:13097"/>
        <dbReference type="Rhea" id="RHEA-COMP:9925"/>
        <dbReference type="Rhea" id="RHEA-COMP:9945"/>
        <dbReference type="ChEBI" id="CHEBI:15377"/>
        <dbReference type="ChEBI" id="CHEBI:78784"/>
        <dbReference type="ChEBI" id="CHEBI:78827"/>
        <dbReference type="EC" id="4.2.1.59"/>
    </reaction>
    <physiologicalReaction direction="left-to-right" evidence="31">
        <dbReference type="Rhea" id="RHEA:13098"/>
    </physiologicalReaction>
</comment>
<dbReference type="FunCoup" id="B3S912">
    <property type="interactions" value="686"/>
</dbReference>
<evidence type="ECO:0000256" key="22">
    <source>
        <dbReference type="ARBA" id="ARBA00023027"/>
    </source>
</evidence>
<dbReference type="Gene3D" id="3.30.70.3290">
    <property type="match status" value="1"/>
</dbReference>
<evidence type="ECO:0000256" key="1">
    <source>
        <dbReference type="ARBA" id="ARBA00005189"/>
    </source>
</evidence>
<dbReference type="InterPro" id="IPR057326">
    <property type="entry name" value="KR_dom"/>
</dbReference>
<comment type="catalytic activity">
    <reaction evidence="59">
        <text>(2E)-octadecenoyl-[ACP] + NADPH + H(+) = octadecanoyl-[ACP] + NADP(+)</text>
        <dbReference type="Rhea" id="RHEA:41928"/>
        <dbReference type="Rhea" id="RHEA-COMP:9655"/>
        <dbReference type="Rhea" id="RHEA-COMP:9656"/>
        <dbReference type="ChEBI" id="CHEBI:15378"/>
        <dbReference type="ChEBI" id="CHEBI:57783"/>
        <dbReference type="ChEBI" id="CHEBI:58349"/>
        <dbReference type="ChEBI" id="CHEBI:78489"/>
        <dbReference type="ChEBI" id="CHEBI:78495"/>
    </reaction>
    <physiologicalReaction direction="left-to-right" evidence="59">
        <dbReference type="Rhea" id="RHEA:41929"/>
    </physiologicalReaction>
</comment>
<dbReference type="PROSITE" id="PS00012">
    <property type="entry name" value="PHOSPHOPANTETHEINE"/>
    <property type="match status" value="1"/>
</dbReference>
<evidence type="ECO:0000256" key="39">
    <source>
        <dbReference type="ARBA" id="ARBA00047394"/>
    </source>
</evidence>
<keyword evidence="16" id="KW-0378">Hydrolase</keyword>
<dbReference type="PhylomeDB" id="B3S912"/>
<dbReference type="CTD" id="6757868"/>
<dbReference type="InterPro" id="IPR014031">
    <property type="entry name" value="Ketoacyl_synth_C"/>
</dbReference>
<comment type="catalytic activity">
    <reaction evidence="63">
        <text>3-oxohexadecanoyl-[ACP] + NADPH + H(+) = (3R)-hydroxyhexadecanoyl-[ACP] + NADP(+)</text>
        <dbReference type="Rhea" id="RHEA:41904"/>
        <dbReference type="Rhea" id="RHEA-COMP:9649"/>
        <dbReference type="Rhea" id="RHEA-COMP:9650"/>
        <dbReference type="ChEBI" id="CHEBI:15378"/>
        <dbReference type="ChEBI" id="CHEBI:57783"/>
        <dbReference type="ChEBI" id="CHEBI:58349"/>
        <dbReference type="ChEBI" id="CHEBI:78478"/>
        <dbReference type="ChEBI" id="CHEBI:78480"/>
    </reaction>
    <physiologicalReaction direction="left-to-right" evidence="63">
        <dbReference type="Rhea" id="RHEA:41905"/>
    </physiologicalReaction>
</comment>
<dbReference type="PANTHER" id="PTHR43775:SF7">
    <property type="entry name" value="FATTY ACID SYNTHASE"/>
    <property type="match status" value="1"/>
</dbReference>
<dbReference type="KEGG" id="tad:TRIADDRAFT_31339"/>
<dbReference type="SUPFAM" id="SSF52151">
    <property type="entry name" value="FabD/lysophospholipase-like"/>
    <property type="match status" value="1"/>
</dbReference>
<evidence type="ECO:0000256" key="36">
    <source>
        <dbReference type="ARBA" id="ARBA00023442"/>
    </source>
</evidence>
<dbReference type="CDD" id="cd00833">
    <property type="entry name" value="PKS"/>
    <property type="match status" value="1"/>
</dbReference>
<dbReference type="Pfam" id="PF21149">
    <property type="entry name" value="FAS_pseudo-KR"/>
    <property type="match status" value="1"/>
</dbReference>
<dbReference type="PROSITE" id="PS50075">
    <property type="entry name" value="CARRIER"/>
    <property type="match status" value="1"/>
</dbReference>
<evidence type="ECO:0000256" key="55">
    <source>
        <dbReference type="ARBA" id="ARBA00048650"/>
    </source>
</evidence>
<organism evidence="73 74">
    <name type="scientific">Trichoplax adhaerens</name>
    <name type="common">Trichoplax reptans</name>
    <dbReference type="NCBI Taxonomy" id="10228"/>
    <lineage>
        <taxon>Eukaryota</taxon>
        <taxon>Metazoa</taxon>
        <taxon>Placozoa</taxon>
        <taxon>Uniplacotomia</taxon>
        <taxon>Trichoplacea</taxon>
        <taxon>Trichoplacidae</taxon>
        <taxon>Trichoplax</taxon>
    </lineage>
</organism>
<dbReference type="EC" id="2.3.1.38" evidence="8"/>
<dbReference type="InterPro" id="IPR014043">
    <property type="entry name" value="Acyl_transferase_dom"/>
</dbReference>
<evidence type="ECO:0000256" key="42">
    <source>
        <dbReference type="ARBA" id="ARBA00047451"/>
    </source>
</evidence>
<reference evidence="73 74" key="1">
    <citation type="journal article" date="2008" name="Nature">
        <title>The Trichoplax genome and the nature of placozoans.</title>
        <authorList>
            <person name="Srivastava M."/>
            <person name="Begovic E."/>
            <person name="Chapman J."/>
            <person name="Putnam N.H."/>
            <person name="Hellsten U."/>
            <person name="Kawashima T."/>
            <person name="Kuo A."/>
            <person name="Mitros T."/>
            <person name="Salamov A."/>
            <person name="Carpenter M.L."/>
            <person name="Signorovitch A.Y."/>
            <person name="Moreno M.A."/>
            <person name="Kamm K."/>
            <person name="Grimwood J."/>
            <person name="Schmutz J."/>
            <person name="Shapiro H."/>
            <person name="Grigoriev I.V."/>
            <person name="Buss L.W."/>
            <person name="Schierwater B."/>
            <person name="Dellaporta S.L."/>
            <person name="Rokhsar D.S."/>
        </authorList>
    </citation>
    <scope>NUCLEOTIDE SEQUENCE [LARGE SCALE GENOMIC DNA]</scope>
    <source>
        <strain evidence="73 74">Grell-BS-1999</strain>
    </source>
</reference>
<dbReference type="InParanoid" id="B3S912"/>
<comment type="catalytic activity">
    <reaction evidence="66">
        <text>(2E)-decenoyl-[ACP] + NADPH + H(+) = decanoyl-[ACP] + NADP(+)</text>
        <dbReference type="Rhea" id="RHEA:41864"/>
        <dbReference type="Rhea" id="RHEA-COMP:9639"/>
        <dbReference type="Rhea" id="RHEA-COMP:9640"/>
        <dbReference type="ChEBI" id="CHEBI:15378"/>
        <dbReference type="ChEBI" id="CHEBI:57783"/>
        <dbReference type="ChEBI" id="CHEBI:58349"/>
        <dbReference type="ChEBI" id="CHEBI:78467"/>
        <dbReference type="ChEBI" id="CHEBI:78468"/>
    </reaction>
    <physiologicalReaction direction="left-to-right" evidence="66">
        <dbReference type="Rhea" id="RHEA:41865"/>
    </physiologicalReaction>
</comment>
<evidence type="ECO:0000256" key="33">
    <source>
        <dbReference type="ARBA" id="ARBA00023399"/>
    </source>
</evidence>
<evidence type="ECO:0000256" key="38">
    <source>
        <dbReference type="ARBA" id="ARBA00047300"/>
    </source>
</evidence>
<dbReference type="EC" id="3.1.2.14" evidence="3"/>
<evidence type="ECO:0000256" key="6">
    <source>
        <dbReference type="ARBA" id="ARBA00013167"/>
    </source>
</evidence>
<evidence type="ECO:0000256" key="43">
    <source>
        <dbReference type="ARBA" id="ARBA00047500"/>
    </source>
</evidence>
<dbReference type="Pfam" id="PF08659">
    <property type="entry name" value="KR"/>
    <property type="match status" value="1"/>
</dbReference>
<dbReference type="Gene3D" id="3.40.47.10">
    <property type="match status" value="1"/>
</dbReference>
<dbReference type="SUPFAM" id="SSF53474">
    <property type="entry name" value="alpha/beta-Hydrolases"/>
    <property type="match status" value="1"/>
</dbReference>
<evidence type="ECO:0000256" key="10">
    <source>
        <dbReference type="ARBA" id="ARBA00018769"/>
    </source>
</evidence>
<dbReference type="PROSITE" id="PS52019">
    <property type="entry name" value="PKS_MFAS_DH"/>
    <property type="match status" value="1"/>
</dbReference>
<dbReference type="GO" id="GO:0004316">
    <property type="term" value="F:3-oxoacyl-[acyl-carrier-protein] reductase (NADPH) activity"/>
    <property type="evidence" value="ECO:0007669"/>
    <property type="project" value="UniProtKB-EC"/>
</dbReference>
<dbReference type="EC" id="1.1.1.100" evidence="5"/>
<dbReference type="SUPFAM" id="SSF50129">
    <property type="entry name" value="GroES-like"/>
    <property type="match status" value="1"/>
</dbReference>
<dbReference type="FunFam" id="3.40.50.720:FF:000209">
    <property type="entry name" value="Polyketide synthase Pks12"/>
    <property type="match status" value="1"/>
</dbReference>
<evidence type="ECO:0000259" key="71">
    <source>
        <dbReference type="PROSITE" id="PS52004"/>
    </source>
</evidence>
<evidence type="ECO:0000256" key="12">
    <source>
        <dbReference type="ARBA" id="ARBA00022516"/>
    </source>
</evidence>
<feature type="active site" description="Proton acceptor; for dehydratase activity" evidence="68">
    <location>
        <position position="892"/>
    </location>
</feature>
<evidence type="ECO:0000256" key="37">
    <source>
        <dbReference type="ARBA" id="ARBA00044883"/>
    </source>
</evidence>
<dbReference type="SMART" id="SM00823">
    <property type="entry name" value="PKS_PP"/>
    <property type="match status" value="1"/>
</dbReference>
<evidence type="ECO:0000256" key="19">
    <source>
        <dbReference type="ARBA" id="ARBA00022898"/>
    </source>
</evidence>
<comment type="catalytic activity">
    <reaction evidence="34">
        <text>(3R)-hydroxyhexadecanoyl-[ACP] = (2E)-hexadecenoyl-[ACP] + H2O</text>
        <dbReference type="Rhea" id="RHEA:41908"/>
        <dbReference type="Rhea" id="RHEA-COMP:9650"/>
        <dbReference type="Rhea" id="RHEA-COMP:9651"/>
        <dbReference type="ChEBI" id="CHEBI:15377"/>
        <dbReference type="ChEBI" id="CHEBI:78480"/>
        <dbReference type="ChEBI" id="CHEBI:78481"/>
    </reaction>
    <physiologicalReaction direction="left-to-right" evidence="34">
        <dbReference type="Rhea" id="RHEA:41909"/>
    </physiologicalReaction>
</comment>
<evidence type="ECO:0000256" key="21">
    <source>
        <dbReference type="ARBA" id="ARBA00023002"/>
    </source>
</evidence>
<keyword evidence="24" id="KW-0275">Fatty acid biosynthesis</keyword>
<evidence type="ECO:0000259" key="72">
    <source>
        <dbReference type="PROSITE" id="PS52019"/>
    </source>
</evidence>
<comment type="catalytic activity">
    <reaction evidence="43">
        <text>(2E)-butenoyl-[ACP] + NADPH + H(+) = butanoyl-[ACP] + NADP(+)</text>
        <dbReference type="Rhea" id="RHEA:41812"/>
        <dbReference type="Rhea" id="RHEA-COMP:9627"/>
        <dbReference type="Rhea" id="RHEA-COMP:9628"/>
        <dbReference type="ChEBI" id="CHEBI:15378"/>
        <dbReference type="ChEBI" id="CHEBI:57783"/>
        <dbReference type="ChEBI" id="CHEBI:58349"/>
        <dbReference type="ChEBI" id="CHEBI:78453"/>
        <dbReference type="ChEBI" id="CHEBI:78454"/>
    </reaction>
    <physiologicalReaction direction="left-to-right" evidence="43">
        <dbReference type="Rhea" id="RHEA:41813"/>
    </physiologicalReaction>
</comment>
<dbReference type="InterPro" id="IPR001031">
    <property type="entry name" value="Thioesterase"/>
</dbReference>
<comment type="catalytic activity">
    <reaction evidence="37">
        <text>acetyl-CoA + n malonyl-CoA + 2n NADPH + 2n H(+) = a long-chain fatty acid + (n+1) CoA + n CO2 + 2n NADP(+).</text>
        <dbReference type="EC" id="2.3.1.85"/>
    </reaction>
</comment>
<dbReference type="InterPro" id="IPR016039">
    <property type="entry name" value="Thiolase-like"/>
</dbReference>
<dbReference type="Gene3D" id="3.40.50.150">
    <property type="entry name" value="Vaccinia Virus protein VP39"/>
    <property type="match status" value="1"/>
</dbReference>
<dbReference type="InterPro" id="IPR013968">
    <property type="entry name" value="PKS_KR"/>
</dbReference>
<dbReference type="GO" id="GO:0004314">
    <property type="term" value="F:[acyl-carrier-protein] S-malonyltransferase activity"/>
    <property type="evidence" value="ECO:0007669"/>
    <property type="project" value="UniProtKB-EC"/>
</dbReference>
<comment type="catalytic activity">
    <reaction evidence="51">
        <text>tetradecanoyl-[ACP] + H2O = tetradecanoate + holo-[ACP] + H(+)</text>
        <dbReference type="Rhea" id="RHEA:30123"/>
        <dbReference type="Rhea" id="RHEA-COMP:9648"/>
        <dbReference type="Rhea" id="RHEA-COMP:9685"/>
        <dbReference type="ChEBI" id="CHEBI:15377"/>
        <dbReference type="ChEBI" id="CHEBI:15378"/>
        <dbReference type="ChEBI" id="CHEBI:30807"/>
        <dbReference type="ChEBI" id="CHEBI:64479"/>
        <dbReference type="ChEBI" id="CHEBI:78477"/>
        <dbReference type="EC" id="3.1.2.14"/>
    </reaction>
    <physiologicalReaction direction="left-to-right" evidence="51">
        <dbReference type="Rhea" id="RHEA:30124"/>
    </physiologicalReaction>
</comment>
<evidence type="ECO:0000313" key="74">
    <source>
        <dbReference type="Proteomes" id="UP000009022"/>
    </source>
</evidence>
<evidence type="ECO:0000256" key="58">
    <source>
        <dbReference type="ARBA" id="ARBA00048935"/>
    </source>
</evidence>
<comment type="catalytic activity">
    <reaction evidence="65">
        <text>butanoyl-[ACP] + malonyl-[ACP] + H(+) = 3-oxohexanoyl-[ACP] + holo-[ACP] + CO2</text>
        <dbReference type="Rhea" id="RHEA:41820"/>
        <dbReference type="Rhea" id="RHEA-COMP:9623"/>
        <dbReference type="Rhea" id="RHEA-COMP:9628"/>
        <dbReference type="Rhea" id="RHEA-COMP:9629"/>
        <dbReference type="Rhea" id="RHEA-COMP:9685"/>
        <dbReference type="ChEBI" id="CHEBI:15378"/>
        <dbReference type="ChEBI" id="CHEBI:16526"/>
        <dbReference type="ChEBI" id="CHEBI:64479"/>
        <dbReference type="ChEBI" id="CHEBI:78449"/>
        <dbReference type="ChEBI" id="CHEBI:78454"/>
        <dbReference type="ChEBI" id="CHEBI:78456"/>
    </reaction>
    <physiologicalReaction direction="left-to-right" evidence="65">
        <dbReference type="Rhea" id="RHEA:41821"/>
    </physiologicalReaction>
</comment>
<gene>
    <name evidence="73" type="ORF">TRIADDRAFT_31339</name>
</gene>
<dbReference type="SMART" id="SM00829">
    <property type="entry name" value="PKS_ER"/>
    <property type="match status" value="1"/>
</dbReference>
<dbReference type="SUPFAM" id="SSF51735">
    <property type="entry name" value="NAD(P)-binding Rossmann-fold domains"/>
    <property type="match status" value="2"/>
</dbReference>
<dbReference type="Pfam" id="PF00550">
    <property type="entry name" value="PP-binding"/>
    <property type="match status" value="1"/>
</dbReference>
<evidence type="ECO:0000256" key="53">
    <source>
        <dbReference type="ARBA" id="ARBA00048506"/>
    </source>
</evidence>
<protein>
    <recommendedName>
        <fullName evidence="10">Fatty acid synthase</fullName>
        <ecNumber evidence="5">1.1.1.100</ecNumber>
        <ecNumber evidence="2">1.3.1.39</ecNumber>
        <ecNumber evidence="8">2.3.1.38</ecNumber>
        <ecNumber evidence="9">2.3.1.39</ecNumber>
        <ecNumber evidence="7">2.3.1.41</ecNumber>
        <ecNumber evidence="4">2.3.1.85</ecNumber>
        <ecNumber evidence="3">3.1.2.14</ecNumber>
        <ecNumber evidence="6">4.2.1.59</ecNumber>
    </recommendedName>
</protein>
<comment type="catalytic activity">
    <reaction evidence="45">
        <text>(2E)-hexadecenoyl-[ACP] + NADPH + H(+) = hexadecanoyl-[ACP] + NADP(+)</text>
        <dbReference type="Rhea" id="RHEA:41912"/>
        <dbReference type="Rhea" id="RHEA-COMP:9651"/>
        <dbReference type="Rhea" id="RHEA-COMP:9652"/>
        <dbReference type="ChEBI" id="CHEBI:15378"/>
        <dbReference type="ChEBI" id="CHEBI:57783"/>
        <dbReference type="ChEBI" id="CHEBI:58349"/>
        <dbReference type="ChEBI" id="CHEBI:78481"/>
        <dbReference type="ChEBI" id="CHEBI:78483"/>
    </reaction>
    <physiologicalReaction direction="left-to-right" evidence="45">
        <dbReference type="Rhea" id="RHEA:41913"/>
    </physiologicalReaction>
</comment>
<dbReference type="Pfam" id="PF16197">
    <property type="entry name" value="KAsynt_C_assoc"/>
    <property type="match status" value="1"/>
</dbReference>
<keyword evidence="26" id="KW-0511">Multifunctional enzyme</keyword>
<keyword evidence="11" id="KW-0596">Phosphopantetheine</keyword>
<evidence type="ECO:0000256" key="59">
    <source>
        <dbReference type="ARBA" id="ARBA00049019"/>
    </source>
</evidence>
<feature type="domain" description="PKS/mFAS DH" evidence="72">
    <location>
        <begin position="856"/>
        <end position="1129"/>
    </location>
</feature>
<dbReference type="Gene3D" id="3.40.50.720">
    <property type="entry name" value="NAD(P)-binding Rossmann-like Domain"/>
    <property type="match status" value="1"/>
</dbReference>
<comment type="catalytic activity">
    <reaction evidence="52">
        <text>(2E)-octenoyl-[ACP] + NADPH + H(+) = octanoyl-[ACP] + NADP(+)</text>
        <dbReference type="Rhea" id="RHEA:41848"/>
        <dbReference type="Rhea" id="RHEA-COMP:9635"/>
        <dbReference type="Rhea" id="RHEA-COMP:9636"/>
        <dbReference type="ChEBI" id="CHEBI:15378"/>
        <dbReference type="ChEBI" id="CHEBI:57783"/>
        <dbReference type="ChEBI" id="CHEBI:58349"/>
        <dbReference type="ChEBI" id="CHEBI:78462"/>
        <dbReference type="ChEBI" id="CHEBI:78463"/>
    </reaction>
    <physiologicalReaction direction="left-to-right" evidence="52">
        <dbReference type="Rhea" id="RHEA:41849"/>
    </physiologicalReaction>
</comment>
<evidence type="ECO:0000256" key="47">
    <source>
        <dbReference type="ARBA" id="ARBA00047953"/>
    </source>
</evidence>
<comment type="catalytic activity">
    <reaction evidence="49">
        <text>hexadecanoyl-[ACP] + malonyl-[ACP] + H(+) = 3-oxooctadecanoyl-[ACP] + holo-[ACP] + CO2</text>
        <dbReference type="Rhea" id="RHEA:41916"/>
        <dbReference type="Rhea" id="RHEA-COMP:9623"/>
        <dbReference type="Rhea" id="RHEA-COMP:9652"/>
        <dbReference type="Rhea" id="RHEA-COMP:9653"/>
        <dbReference type="Rhea" id="RHEA-COMP:9685"/>
        <dbReference type="ChEBI" id="CHEBI:15378"/>
        <dbReference type="ChEBI" id="CHEBI:16526"/>
        <dbReference type="ChEBI" id="CHEBI:64479"/>
        <dbReference type="ChEBI" id="CHEBI:78449"/>
        <dbReference type="ChEBI" id="CHEBI:78483"/>
        <dbReference type="ChEBI" id="CHEBI:78487"/>
    </reaction>
    <physiologicalReaction direction="left-to-right" evidence="49">
        <dbReference type="Rhea" id="RHEA:41917"/>
    </physiologicalReaction>
</comment>
<evidence type="ECO:0000256" key="54">
    <source>
        <dbReference type="ARBA" id="ARBA00048571"/>
    </source>
</evidence>
<dbReference type="CDD" id="cd05195">
    <property type="entry name" value="enoyl_red"/>
    <property type="match status" value="1"/>
</dbReference>
<comment type="catalytic activity">
    <reaction evidence="38">
        <text>3-oxooctadecanoyl-[ACP] + NADPH + H(+) = (3R)-hydroxyoctadecanoyl-[ACP] + NADP(+)</text>
        <dbReference type="Rhea" id="RHEA:41920"/>
        <dbReference type="Rhea" id="RHEA-COMP:9653"/>
        <dbReference type="Rhea" id="RHEA-COMP:9654"/>
        <dbReference type="ChEBI" id="CHEBI:15378"/>
        <dbReference type="ChEBI" id="CHEBI:57783"/>
        <dbReference type="ChEBI" id="CHEBI:58349"/>
        <dbReference type="ChEBI" id="CHEBI:78487"/>
        <dbReference type="ChEBI" id="CHEBI:78488"/>
    </reaction>
    <physiologicalReaction direction="left-to-right" evidence="38">
        <dbReference type="Rhea" id="RHEA:41921"/>
    </physiologicalReaction>
</comment>
<dbReference type="InterPro" id="IPR036736">
    <property type="entry name" value="ACP-like_sf"/>
</dbReference>
<comment type="catalytic activity">
    <reaction evidence="33">
        <text>(3R)-hydroxyoctadecanoyl-[ACP] = (2E)-octadecenoyl-[ACP] + H2O</text>
        <dbReference type="Rhea" id="RHEA:41924"/>
        <dbReference type="Rhea" id="RHEA-COMP:9654"/>
        <dbReference type="Rhea" id="RHEA-COMP:9655"/>
        <dbReference type="ChEBI" id="CHEBI:15377"/>
        <dbReference type="ChEBI" id="CHEBI:78488"/>
        <dbReference type="ChEBI" id="CHEBI:78489"/>
    </reaction>
    <physiologicalReaction direction="left-to-right" evidence="33">
        <dbReference type="Rhea" id="RHEA:41925"/>
    </physiologicalReaction>
</comment>
<dbReference type="Gene3D" id="1.10.1200.10">
    <property type="entry name" value="ACP-like"/>
    <property type="match status" value="1"/>
</dbReference>
<comment type="catalytic activity">
    <reaction evidence="60">
        <text>decanoyl-[ACP] + malonyl-[ACP] + H(+) = 3-oxododecanoyl-[ACP] + holo-[ACP] + CO2</text>
        <dbReference type="Rhea" id="RHEA:41868"/>
        <dbReference type="Rhea" id="RHEA-COMP:9623"/>
        <dbReference type="Rhea" id="RHEA-COMP:9640"/>
        <dbReference type="Rhea" id="RHEA-COMP:9641"/>
        <dbReference type="Rhea" id="RHEA-COMP:9685"/>
        <dbReference type="ChEBI" id="CHEBI:15378"/>
        <dbReference type="ChEBI" id="CHEBI:16526"/>
        <dbReference type="ChEBI" id="CHEBI:64479"/>
        <dbReference type="ChEBI" id="CHEBI:78449"/>
        <dbReference type="ChEBI" id="CHEBI:78468"/>
        <dbReference type="ChEBI" id="CHEBI:78469"/>
    </reaction>
    <physiologicalReaction direction="left-to-right" evidence="60">
        <dbReference type="Rhea" id="RHEA:41869"/>
    </physiologicalReaction>
</comment>
<evidence type="ECO:0000256" key="5">
    <source>
        <dbReference type="ARBA" id="ARBA00012948"/>
    </source>
</evidence>
<evidence type="ECO:0000256" key="35">
    <source>
        <dbReference type="ARBA" id="ARBA00023402"/>
    </source>
</evidence>
<keyword evidence="18" id="KW-0521">NADP</keyword>
<dbReference type="Gene3D" id="3.40.366.10">
    <property type="entry name" value="Malonyl-Coenzyme A Acyl Carrier Protein, domain 2"/>
    <property type="match status" value="1"/>
</dbReference>
<evidence type="ECO:0000256" key="50">
    <source>
        <dbReference type="ARBA" id="ARBA00048281"/>
    </source>
</evidence>
<dbReference type="InterPro" id="IPR042104">
    <property type="entry name" value="PKS_dehydratase_sf"/>
</dbReference>
<dbReference type="Proteomes" id="UP000009022">
    <property type="component" value="Unassembled WGS sequence"/>
</dbReference>
<comment type="catalytic activity">
    <reaction evidence="41">
        <text>3-oxodecanoyl-[ACP] + NADPH + H(+) = (3R)-hydroxydecanoyl-[ACP] + NADP(+)</text>
        <dbReference type="Rhea" id="RHEA:41856"/>
        <dbReference type="Rhea" id="RHEA-COMP:9637"/>
        <dbReference type="Rhea" id="RHEA-COMP:9638"/>
        <dbReference type="ChEBI" id="CHEBI:15378"/>
        <dbReference type="ChEBI" id="CHEBI:57783"/>
        <dbReference type="ChEBI" id="CHEBI:58349"/>
        <dbReference type="ChEBI" id="CHEBI:78464"/>
        <dbReference type="ChEBI" id="CHEBI:78466"/>
    </reaction>
    <physiologicalReaction direction="left-to-right" evidence="41">
        <dbReference type="Rhea" id="RHEA:41857"/>
    </physiologicalReaction>
</comment>
<comment type="catalytic activity">
    <reaction evidence="32">
        <text>(3R)-hydroxytetradecanoyl-[ACP] = (2E)-tetradecenoyl-[ACP] + H2O</text>
        <dbReference type="Rhea" id="RHEA:41892"/>
        <dbReference type="Rhea" id="RHEA-COMP:9646"/>
        <dbReference type="Rhea" id="RHEA-COMP:9647"/>
        <dbReference type="ChEBI" id="CHEBI:15377"/>
        <dbReference type="ChEBI" id="CHEBI:78474"/>
        <dbReference type="ChEBI" id="CHEBI:78475"/>
    </reaction>
    <physiologicalReaction direction="left-to-right" evidence="32">
        <dbReference type="Rhea" id="RHEA:41893"/>
    </physiologicalReaction>
</comment>
<dbReference type="Gene3D" id="3.40.50.1820">
    <property type="entry name" value="alpha/beta hydrolase"/>
    <property type="match status" value="1"/>
</dbReference>
<keyword evidence="19" id="KW-0663">Pyridoxal phosphate</keyword>
<dbReference type="GO" id="GO:0004312">
    <property type="term" value="F:fatty acid synthase activity"/>
    <property type="evidence" value="ECO:0000318"/>
    <property type="project" value="GO_Central"/>
</dbReference>
<comment type="catalytic activity">
    <reaction evidence="28">
        <text>(3R)-hydroxydodecanoyl-[ACP] = (2E)-dodecenoyl-[ACP] + H2O</text>
        <dbReference type="Rhea" id="RHEA:41876"/>
        <dbReference type="Rhea" id="RHEA-COMP:9642"/>
        <dbReference type="Rhea" id="RHEA-COMP:9643"/>
        <dbReference type="ChEBI" id="CHEBI:15377"/>
        <dbReference type="ChEBI" id="CHEBI:78470"/>
        <dbReference type="ChEBI" id="CHEBI:78472"/>
    </reaction>
    <physiologicalReaction direction="left-to-right" evidence="28">
        <dbReference type="Rhea" id="RHEA:41877"/>
    </physiologicalReaction>
</comment>
<evidence type="ECO:0000256" key="34">
    <source>
        <dbReference type="ARBA" id="ARBA00023401"/>
    </source>
</evidence>
<accession>B3S912</accession>
<evidence type="ECO:0000256" key="56">
    <source>
        <dbReference type="ARBA" id="ARBA00048691"/>
    </source>
</evidence>
<dbReference type="InterPro" id="IPR009081">
    <property type="entry name" value="PP-bd_ACP"/>
</dbReference>
<evidence type="ECO:0000256" key="4">
    <source>
        <dbReference type="ARBA" id="ARBA00012873"/>
    </source>
</evidence>
<dbReference type="InterPro" id="IPR001227">
    <property type="entry name" value="Ac_transferase_dom_sf"/>
</dbReference>
<dbReference type="InterPro" id="IPR011032">
    <property type="entry name" value="GroES-like_sf"/>
</dbReference>
<comment type="catalytic activity">
    <reaction evidence="40">
        <text>a (3R)-hydroxyacyl-[ACP] + NADP(+) = a 3-oxoacyl-[ACP] + NADPH + H(+)</text>
        <dbReference type="Rhea" id="RHEA:17397"/>
        <dbReference type="Rhea" id="RHEA-COMP:9916"/>
        <dbReference type="Rhea" id="RHEA-COMP:9945"/>
        <dbReference type="ChEBI" id="CHEBI:15378"/>
        <dbReference type="ChEBI" id="CHEBI:57783"/>
        <dbReference type="ChEBI" id="CHEBI:58349"/>
        <dbReference type="ChEBI" id="CHEBI:78776"/>
        <dbReference type="ChEBI" id="CHEBI:78827"/>
        <dbReference type="EC" id="1.1.1.100"/>
    </reaction>
    <physiologicalReaction direction="right-to-left" evidence="40">
        <dbReference type="Rhea" id="RHEA:17399"/>
    </physiologicalReaction>
</comment>
<evidence type="ECO:0000256" key="40">
    <source>
        <dbReference type="ARBA" id="ARBA00047400"/>
    </source>
</evidence>
<evidence type="ECO:0000256" key="30">
    <source>
        <dbReference type="ARBA" id="ARBA00023388"/>
    </source>
</evidence>
<dbReference type="InterPro" id="IPR049552">
    <property type="entry name" value="PKS_DH_N"/>
</dbReference>
<keyword evidence="13" id="KW-0597">Phosphoprotein</keyword>
<dbReference type="GeneID" id="6757868"/>
<dbReference type="InterPro" id="IPR014030">
    <property type="entry name" value="Ketoacyl_synth_N"/>
</dbReference>
<evidence type="ECO:0000256" key="7">
    <source>
        <dbReference type="ARBA" id="ARBA00013191"/>
    </source>
</evidence>
<dbReference type="Gene3D" id="3.90.180.10">
    <property type="entry name" value="Medium-chain alcohol dehydrogenases, catalytic domain"/>
    <property type="match status" value="1"/>
</dbReference>
<evidence type="ECO:0000256" key="57">
    <source>
        <dbReference type="ARBA" id="ARBA00048704"/>
    </source>
</evidence>
<dbReference type="EMBL" id="DS985257">
    <property type="protein sequence ID" value="EDV20797.1"/>
    <property type="molecule type" value="Genomic_DNA"/>
</dbReference>
<evidence type="ECO:0000256" key="61">
    <source>
        <dbReference type="ARBA" id="ARBA00049171"/>
    </source>
</evidence>
<comment type="catalytic activity">
    <reaction evidence="61">
        <text>(2E)-tetradecenoyl-[ACP] + NADPH + H(+) = tetradecanoyl-[ACP] + NADP(+)</text>
        <dbReference type="Rhea" id="RHEA:41896"/>
        <dbReference type="Rhea" id="RHEA-COMP:9647"/>
        <dbReference type="Rhea" id="RHEA-COMP:9648"/>
        <dbReference type="ChEBI" id="CHEBI:15378"/>
        <dbReference type="ChEBI" id="CHEBI:57783"/>
        <dbReference type="ChEBI" id="CHEBI:58349"/>
        <dbReference type="ChEBI" id="CHEBI:78475"/>
        <dbReference type="ChEBI" id="CHEBI:78477"/>
    </reaction>
    <physiologicalReaction direction="left-to-right" evidence="61">
        <dbReference type="Rhea" id="RHEA:41897"/>
    </physiologicalReaction>
</comment>
<evidence type="ECO:0000256" key="67">
    <source>
        <dbReference type="ARBA" id="ARBA00049533"/>
    </source>
</evidence>
<dbReference type="EC" id="2.3.1.39" evidence="9"/>
<comment type="catalytic activity">
    <reaction evidence="50">
        <text>(2E)-dodecenoyl-[ACP] + NADPH + H(+) = dodecanoyl-[ACP] + NADP(+)</text>
        <dbReference type="Rhea" id="RHEA:41880"/>
        <dbReference type="Rhea" id="RHEA-COMP:9643"/>
        <dbReference type="Rhea" id="RHEA-COMP:9644"/>
        <dbReference type="ChEBI" id="CHEBI:15378"/>
        <dbReference type="ChEBI" id="CHEBI:57783"/>
        <dbReference type="ChEBI" id="CHEBI:58349"/>
        <dbReference type="ChEBI" id="CHEBI:65264"/>
        <dbReference type="ChEBI" id="CHEBI:78472"/>
    </reaction>
    <physiologicalReaction direction="left-to-right" evidence="50">
        <dbReference type="Rhea" id="RHEA:41881"/>
    </physiologicalReaction>
</comment>
<dbReference type="PROSITE" id="PS00606">
    <property type="entry name" value="KS3_1"/>
    <property type="match status" value="1"/>
</dbReference>
<dbReference type="Pfam" id="PF13602">
    <property type="entry name" value="ADH_zinc_N_2"/>
    <property type="match status" value="1"/>
</dbReference>
<dbReference type="GO" id="GO:0019171">
    <property type="term" value="F:(3R)-hydroxyacyl-[acyl-carrier-protein] dehydratase activity"/>
    <property type="evidence" value="ECO:0007669"/>
    <property type="project" value="UniProtKB-EC"/>
</dbReference>
<evidence type="ECO:0000256" key="68">
    <source>
        <dbReference type="PROSITE-ProRule" id="PRU01363"/>
    </source>
</evidence>
<dbReference type="SUPFAM" id="SSF53335">
    <property type="entry name" value="S-adenosyl-L-methionine-dependent methyltransferases"/>
    <property type="match status" value="1"/>
</dbReference>
<dbReference type="EC" id="2.3.1.85" evidence="4"/>
<evidence type="ECO:0000256" key="20">
    <source>
        <dbReference type="ARBA" id="ARBA00022990"/>
    </source>
</evidence>
<evidence type="ECO:0000256" key="18">
    <source>
        <dbReference type="ARBA" id="ARBA00022857"/>
    </source>
</evidence>
<dbReference type="InterPro" id="IPR018201">
    <property type="entry name" value="Ketoacyl_synth_AS"/>
</dbReference>
<comment type="catalytic activity">
    <reaction evidence="39">
        <text>hexanoyl-[ACP] + malonyl-[ACP] + H(+) = 3-oxooctanoyl-[ACP] + holo-[ACP] + CO2</text>
        <dbReference type="Rhea" id="RHEA:41836"/>
        <dbReference type="Rhea" id="RHEA-COMP:9623"/>
        <dbReference type="Rhea" id="RHEA-COMP:9632"/>
        <dbReference type="Rhea" id="RHEA-COMP:9633"/>
        <dbReference type="Rhea" id="RHEA-COMP:9685"/>
        <dbReference type="ChEBI" id="CHEBI:15378"/>
        <dbReference type="ChEBI" id="CHEBI:16526"/>
        <dbReference type="ChEBI" id="CHEBI:64479"/>
        <dbReference type="ChEBI" id="CHEBI:78449"/>
        <dbReference type="ChEBI" id="CHEBI:78459"/>
        <dbReference type="ChEBI" id="CHEBI:78460"/>
    </reaction>
    <physiologicalReaction direction="left-to-right" evidence="39">
        <dbReference type="Rhea" id="RHEA:41837"/>
    </physiologicalReaction>
</comment>
<dbReference type="InterPro" id="IPR049391">
    <property type="entry name" value="FAS_pseudo-KR"/>
</dbReference>
<dbReference type="InterPro" id="IPR020807">
    <property type="entry name" value="PKS_DH"/>
</dbReference>
<evidence type="ECO:0000256" key="60">
    <source>
        <dbReference type="ARBA" id="ARBA00049109"/>
    </source>
</evidence>
<evidence type="ECO:0000256" key="52">
    <source>
        <dbReference type="ARBA" id="ARBA00048420"/>
    </source>
</evidence>
<dbReference type="GO" id="GO:0141148">
    <property type="term" value="F:enoyl-[acyl-carrier-protein] reductase (NADPH) activity"/>
    <property type="evidence" value="ECO:0007669"/>
    <property type="project" value="UniProtKB-EC"/>
</dbReference>
<evidence type="ECO:0000256" key="49">
    <source>
        <dbReference type="ARBA" id="ARBA00048051"/>
    </source>
</evidence>
<comment type="catalytic activity">
    <reaction evidence="48">
        <text>acetyl-[ACP] + malonyl-[ACP] + H(+) = 3-oxobutanoyl-[ACP] + holo-[ACP] + CO2</text>
        <dbReference type="Rhea" id="RHEA:41800"/>
        <dbReference type="Rhea" id="RHEA-COMP:9621"/>
        <dbReference type="Rhea" id="RHEA-COMP:9623"/>
        <dbReference type="Rhea" id="RHEA-COMP:9625"/>
        <dbReference type="Rhea" id="RHEA-COMP:9685"/>
        <dbReference type="ChEBI" id="CHEBI:15378"/>
        <dbReference type="ChEBI" id="CHEBI:16526"/>
        <dbReference type="ChEBI" id="CHEBI:64479"/>
        <dbReference type="ChEBI" id="CHEBI:78446"/>
        <dbReference type="ChEBI" id="CHEBI:78449"/>
        <dbReference type="ChEBI" id="CHEBI:78450"/>
    </reaction>
    <physiologicalReaction direction="left-to-right" evidence="48">
        <dbReference type="Rhea" id="RHEA:41801"/>
    </physiologicalReaction>
</comment>
<feature type="domain" description="Ketosynthase family 3 (KS3)" evidence="71">
    <location>
        <begin position="8"/>
        <end position="415"/>
    </location>
</feature>
<dbReference type="Pfam" id="PF00109">
    <property type="entry name" value="ketoacyl-synt"/>
    <property type="match status" value="1"/>
</dbReference>
<evidence type="ECO:0000256" key="15">
    <source>
        <dbReference type="ARBA" id="ARBA00022799"/>
    </source>
</evidence>
<comment type="catalytic activity">
    <reaction evidence="56">
        <text>holo-[ACP] + acetyl-CoA = acetyl-[ACP] + CoA</text>
        <dbReference type="Rhea" id="RHEA:41788"/>
        <dbReference type="Rhea" id="RHEA-COMP:9621"/>
        <dbReference type="Rhea" id="RHEA-COMP:9685"/>
        <dbReference type="ChEBI" id="CHEBI:57287"/>
        <dbReference type="ChEBI" id="CHEBI:57288"/>
        <dbReference type="ChEBI" id="CHEBI:64479"/>
        <dbReference type="ChEBI" id="CHEBI:78446"/>
        <dbReference type="EC" id="2.3.1.38"/>
    </reaction>
    <physiologicalReaction direction="left-to-right" evidence="56">
        <dbReference type="Rhea" id="RHEA:41789"/>
    </physiologicalReaction>
</comment>
<dbReference type="OrthoDB" id="329835at2759"/>
<dbReference type="PANTHER" id="PTHR43775">
    <property type="entry name" value="FATTY ACID SYNTHASE"/>
    <property type="match status" value="1"/>
</dbReference>
<evidence type="ECO:0000256" key="48">
    <source>
        <dbReference type="ARBA" id="ARBA00047961"/>
    </source>
</evidence>
<evidence type="ECO:0000256" key="27">
    <source>
        <dbReference type="ARBA" id="ARBA00023332"/>
    </source>
</evidence>
<keyword evidence="74" id="KW-1185">Reference proteome</keyword>
<dbReference type="InterPro" id="IPR049900">
    <property type="entry name" value="PKS_mFAS_DH"/>
</dbReference>
<dbReference type="Gene3D" id="3.10.129.110">
    <property type="entry name" value="Polyketide synthase dehydratase"/>
    <property type="match status" value="1"/>
</dbReference>
<keyword evidence="17" id="KW-0276">Fatty acid metabolism</keyword>
<keyword evidence="15" id="KW-0702">S-nitrosylation</keyword>
<feature type="domain" description="Carrier" evidence="70">
    <location>
        <begin position="2150"/>
        <end position="2227"/>
    </location>
</feature>
<dbReference type="GO" id="GO:0016297">
    <property type="term" value="F:fatty acyl-[ACP] hydrolase activity"/>
    <property type="evidence" value="ECO:0007669"/>
    <property type="project" value="UniProtKB-EC"/>
</dbReference>
<dbReference type="PROSITE" id="PS52004">
    <property type="entry name" value="KS3_2"/>
    <property type="match status" value="1"/>
</dbReference>
<dbReference type="InterPro" id="IPR016035">
    <property type="entry name" value="Acyl_Trfase/lysoPLipase"/>
</dbReference>
<dbReference type="InterPro" id="IPR029058">
    <property type="entry name" value="AB_hydrolase_fold"/>
</dbReference>
<comment type="catalytic activity">
    <reaction evidence="67">
        <text>octanoyl-[ACP] + malonyl-[ACP] + H(+) = 3-oxodecanoyl-[ACP] + holo-[ACP] + CO2</text>
        <dbReference type="Rhea" id="RHEA:41852"/>
        <dbReference type="Rhea" id="RHEA-COMP:9623"/>
        <dbReference type="Rhea" id="RHEA-COMP:9636"/>
        <dbReference type="Rhea" id="RHEA-COMP:9637"/>
        <dbReference type="Rhea" id="RHEA-COMP:9685"/>
        <dbReference type="ChEBI" id="CHEBI:15378"/>
        <dbReference type="ChEBI" id="CHEBI:16526"/>
        <dbReference type="ChEBI" id="CHEBI:64479"/>
        <dbReference type="ChEBI" id="CHEBI:78449"/>
        <dbReference type="ChEBI" id="CHEBI:78463"/>
        <dbReference type="ChEBI" id="CHEBI:78464"/>
    </reaction>
    <physiologicalReaction direction="left-to-right" evidence="67">
        <dbReference type="Rhea" id="RHEA:41853"/>
    </physiologicalReaction>
</comment>
<dbReference type="STRING" id="10228.B3S912"/>
<dbReference type="SMART" id="SM00822">
    <property type="entry name" value="PKS_KR"/>
    <property type="match status" value="1"/>
</dbReference>
<evidence type="ECO:0000256" key="8">
    <source>
        <dbReference type="ARBA" id="ARBA00013256"/>
    </source>
</evidence>
<dbReference type="SMART" id="SM00827">
    <property type="entry name" value="PKS_AT"/>
    <property type="match status" value="1"/>
</dbReference>
<dbReference type="EC" id="4.2.1.59" evidence="6"/>
<evidence type="ECO:0000256" key="63">
    <source>
        <dbReference type="ARBA" id="ARBA00049414"/>
    </source>
</evidence>
<dbReference type="InterPro" id="IPR020843">
    <property type="entry name" value="ER"/>
</dbReference>
<dbReference type="Pfam" id="PF21089">
    <property type="entry name" value="PKS_DH_N"/>
    <property type="match status" value="1"/>
</dbReference>
<evidence type="ECO:0000256" key="23">
    <source>
        <dbReference type="ARBA" id="ARBA00023098"/>
    </source>
</evidence>
<dbReference type="SUPFAM" id="SSF55048">
    <property type="entry name" value="Probable ACP-binding domain of malonyl-CoA ACP transacylase"/>
    <property type="match status" value="1"/>
</dbReference>
<dbReference type="SUPFAM" id="SSF47336">
    <property type="entry name" value="ACP-like"/>
    <property type="match status" value="1"/>
</dbReference>
<dbReference type="GO" id="GO:0031177">
    <property type="term" value="F:phosphopantetheine binding"/>
    <property type="evidence" value="ECO:0007669"/>
    <property type="project" value="InterPro"/>
</dbReference>
<comment type="catalytic activity">
    <reaction evidence="54">
        <text>3-oxohexanoyl-[ACP] + NADPH + H(+) = (3R)-hydroxyhexanoyl-[ACP] + NADP(+)</text>
        <dbReference type="Rhea" id="RHEA:41824"/>
        <dbReference type="Rhea" id="RHEA-COMP:9629"/>
        <dbReference type="Rhea" id="RHEA-COMP:9630"/>
        <dbReference type="ChEBI" id="CHEBI:15378"/>
        <dbReference type="ChEBI" id="CHEBI:57783"/>
        <dbReference type="ChEBI" id="CHEBI:58349"/>
        <dbReference type="ChEBI" id="CHEBI:78456"/>
        <dbReference type="ChEBI" id="CHEBI:78457"/>
    </reaction>
    <physiologicalReaction direction="left-to-right" evidence="54">
        <dbReference type="Rhea" id="RHEA:41825"/>
    </physiologicalReaction>
</comment>
<evidence type="ECO:0000256" key="2">
    <source>
        <dbReference type="ARBA" id="ARBA00012004"/>
    </source>
</evidence>
<evidence type="ECO:0000256" key="46">
    <source>
        <dbReference type="ARBA" id="ARBA00047897"/>
    </source>
</evidence>
<comment type="catalytic activity">
    <reaction evidence="62">
        <text>3-oxododecanoyl-[ACP] + NADPH + H(+) = (3R)-hydroxydodecanoyl-[ACP] + NADP(+)</text>
        <dbReference type="Rhea" id="RHEA:41872"/>
        <dbReference type="Rhea" id="RHEA-COMP:9641"/>
        <dbReference type="Rhea" id="RHEA-COMP:9642"/>
        <dbReference type="ChEBI" id="CHEBI:15378"/>
        <dbReference type="ChEBI" id="CHEBI:57783"/>
        <dbReference type="ChEBI" id="CHEBI:58349"/>
        <dbReference type="ChEBI" id="CHEBI:78469"/>
        <dbReference type="ChEBI" id="CHEBI:78470"/>
    </reaction>
    <physiologicalReaction direction="left-to-right" evidence="62">
        <dbReference type="Rhea" id="RHEA:41873"/>
    </physiologicalReaction>
</comment>
<comment type="catalytic activity">
    <reaction evidence="64">
        <text>3-oxooctanoyl-[ACP] + NADPH + H(+) = (3R)-hydroxyoctanoyl-[ACP] + NADP(+)</text>
        <dbReference type="Rhea" id="RHEA:41840"/>
        <dbReference type="Rhea" id="RHEA-COMP:9633"/>
        <dbReference type="Rhea" id="RHEA-COMP:9634"/>
        <dbReference type="ChEBI" id="CHEBI:15378"/>
        <dbReference type="ChEBI" id="CHEBI:57783"/>
        <dbReference type="ChEBI" id="CHEBI:58349"/>
        <dbReference type="ChEBI" id="CHEBI:78460"/>
        <dbReference type="ChEBI" id="CHEBI:78461"/>
    </reaction>
    <physiologicalReaction direction="left-to-right" evidence="64">
        <dbReference type="Rhea" id="RHEA:41841"/>
    </physiologicalReaction>
</comment>
<feature type="active site" description="Proton donor; for dehydratase activity" evidence="68">
    <location>
        <position position="1041"/>
    </location>
</feature>
<dbReference type="RefSeq" id="XP_002116738.1">
    <property type="nucleotide sequence ID" value="XM_002116702.1"/>
</dbReference>
<evidence type="ECO:0000256" key="69">
    <source>
        <dbReference type="SAM" id="MobiDB-lite"/>
    </source>
</evidence>
<evidence type="ECO:0000313" key="73">
    <source>
        <dbReference type="EMBL" id="EDV20797.1"/>
    </source>
</evidence>
<evidence type="ECO:0000256" key="11">
    <source>
        <dbReference type="ARBA" id="ARBA00022450"/>
    </source>
</evidence>
<name>B3S912_TRIAD</name>
<dbReference type="InterPro" id="IPR006162">
    <property type="entry name" value="Ppantetheine_attach_site"/>
</dbReference>
<evidence type="ECO:0000256" key="17">
    <source>
        <dbReference type="ARBA" id="ARBA00022832"/>
    </source>
</evidence>
<comment type="catalytic activity">
    <reaction evidence="58">
        <text>3-oxotetradecanoyl-[ACP] + NADPH + H(+) = (3R)-hydroxytetradecanoyl-[ACP] + NADP(+)</text>
        <dbReference type="Rhea" id="RHEA:41888"/>
        <dbReference type="Rhea" id="RHEA-COMP:9645"/>
        <dbReference type="Rhea" id="RHEA-COMP:9646"/>
        <dbReference type="ChEBI" id="CHEBI:15378"/>
        <dbReference type="ChEBI" id="CHEBI:57783"/>
        <dbReference type="ChEBI" id="CHEBI:58349"/>
        <dbReference type="ChEBI" id="CHEBI:78473"/>
        <dbReference type="ChEBI" id="CHEBI:78474"/>
    </reaction>
    <physiologicalReaction direction="left-to-right" evidence="58">
        <dbReference type="Rhea" id="RHEA:41889"/>
    </physiologicalReaction>
</comment>
<dbReference type="OMA" id="TSACHTF"/>
<evidence type="ECO:0000256" key="28">
    <source>
        <dbReference type="ARBA" id="ARBA00023351"/>
    </source>
</evidence>
<comment type="catalytic activity">
    <reaction evidence="53">
        <text>a fatty acyl-[ACP] + malonyl-[ACP] + H(+) = a 3-oxoacyl-[ACP] + holo-[ACP] + CO2</text>
        <dbReference type="Rhea" id="RHEA:22836"/>
        <dbReference type="Rhea" id="RHEA-COMP:9623"/>
        <dbReference type="Rhea" id="RHEA-COMP:9685"/>
        <dbReference type="Rhea" id="RHEA-COMP:9916"/>
        <dbReference type="Rhea" id="RHEA-COMP:14125"/>
        <dbReference type="ChEBI" id="CHEBI:15378"/>
        <dbReference type="ChEBI" id="CHEBI:16526"/>
        <dbReference type="ChEBI" id="CHEBI:64479"/>
        <dbReference type="ChEBI" id="CHEBI:78449"/>
        <dbReference type="ChEBI" id="CHEBI:78776"/>
        <dbReference type="ChEBI" id="CHEBI:138651"/>
        <dbReference type="EC" id="2.3.1.41"/>
    </reaction>
    <physiologicalReaction direction="left-to-right" evidence="53">
        <dbReference type="Rhea" id="RHEA:22837"/>
    </physiologicalReaction>
</comment>
<keyword evidence="25" id="KW-0456">Lyase</keyword>
<feature type="region of interest" description="C-terminal hotdog fold" evidence="68">
    <location>
        <begin position="992"/>
        <end position="1129"/>
    </location>
</feature>
<dbReference type="SMART" id="SM00826">
    <property type="entry name" value="PKS_DH"/>
    <property type="match status" value="1"/>
</dbReference>
<evidence type="ECO:0000256" key="66">
    <source>
        <dbReference type="ARBA" id="ARBA00049521"/>
    </source>
</evidence>
<comment type="catalytic activity">
    <reaction evidence="44">
        <text>dodecanoyl-[ACP] + malonyl-[ACP] + H(+) = 3-oxotetradecanoyl-[ACP] + holo-[ACP] + CO2</text>
        <dbReference type="Rhea" id="RHEA:41884"/>
        <dbReference type="Rhea" id="RHEA-COMP:9623"/>
        <dbReference type="Rhea" id="RHEA-COMP:9644"/>
        <dbReference type="Rhea" id="RHEA-COMP:9645"/>
        <dbReference type="Rhea" id="RHEA-COMP:9685"/>
        <dbReference type="ChEBI" id="CHEBI:15378"/>
        <dbReference type="ChEBI" id="CHEBI:16526"/>
        <dbReference type="ChEBI" id="CHEBI:64479"/>
        <dbReference type="ChEBI" id="CHEBI:65264"/>
        <dbReference type="ChEBI" id="CHEBI:78449"/>
        <dbReference type="ChEBI" id="CHEBI:78473"/>
    </reaction>
    <physiologicalReaction direction="left-to-right" evidence="44">
        <dbReference type="Rhea" id="RHEA:41885"/>
    </physiologicalReaction>
</comment>
<keyword evidence="22" id="KW-0520">NAD</keyword>
<evidence type="ECO:0000256" key="9">
    <source>
        <dbReference type="ARBA" id="ARBA00013258"/>
    </source>
</evidence>
<comment type="catalytic activity">
    <reaction evidence="27">
        <text>(3R)-hydroxyoctanoyl-[ACP] = (2E)-octenoyl-[ACP] + H2O</text>
        <dbReference type="Rhea" id="RHEA:41844"/>
        <dbReference type="Rhea" id="RHEA-COMP:9634"/>
        <dbReference type="Rhea" id="RHEA-COMP:9635"/>
        <dbReference type="ChEBI" id="CHEBI:15377"/>
        <dbReference type="ChEBI" id="CHEBI:78461"/>
        <dbReference type="ChEBI" id="CHEBI:78462"/>
    </reaction>
    <physiologicalReaction direction="left-to-right" evidence="27">
        <dbReference type="Rhea" id="RHEA:41845"/>
    </physiologicalReaction>
</comment>
<keyword evidence="23" id="KW-0443">Lipid metabolism</keyword>
<comment type="catalytic activity">
    <reaction evidence="30">
        <text>(3R)-hydroxydecanoyl-[ACP] = (2E)-decenoyl-[ACP] + H2O</text>
        <dbReference type="Rhea" id="RHEA:41860"/>
        <dbReference type="Rhea" id="RHEA-COMP:9638"/>
        <dbReference type="Rhea" id="RHEA-COMP:9639"/>
        <dbReference type="ChEBI" id="CHEBI:15377"/>
        <dbReference type="ChEBI" id="CHEBI:78466"/>
        <dbReference type="ChEBI" id="CHEBI:78467"/>
    </reaction>
    <physiologicalReaction direction="left-to-right" evidence="30">
        <dbReference type="Rhea" id="RHEA:41861"/>
    </physiologicalReaction>
</comment>
<dbReference type="FunFam" id="1.10.1200.10:FF:000013">
    <property type="entry name" value="Fatty acid synthase"/>
    <property type="match status" value="1"/>
</dbReference>
<keyword evidence="14" id="KW-0808">Transferase</keyword>
<evidence type="ECO:0000256" key="45">
    <source>
        <dbReference type="ARBA" id="ARBA00047810"/>
    </source>
</evidence>
<evidence type="ECO:0000256" key="3">
    <source>
        <dbReference type="ARBA" id="ARBA00012480"/>
    </source>
</evidence>
<evidence type="ECO:0000256" key="44">
    <source>
        <dbReference type="ARBA" id="ARBA00047578"/>
    </source>
</evidence>
<comment type="catalytic activity">
    <reaction evidence="47">
        <text>3-oxobutanoyl-[ACP] + NADPH + H(+) = (3R)-hydroxybutanoyl-[ACP] + NADP(+)</text>
        <dbReference type="Rhea" id="RHEA:41804"/>
        <dbReference type="Rhea" id="RHEA-COMP:9625"/>
        <dbReference type="Rhea" id="RHEA-COMP:9626"/>
        <dbReference type="ChEBI" id="CHEBI:15378"/>
        <dbReference type="ChEBI" id="CHEBI:57783"/>
        <dbReference type="ChEBI" id="CHEBI:58349"/>
        <dbReference type="ChEBI" id="CHEBI:78450"/>
        <dbReference type="ChEBI" id="CHEBI:78451"/>
    </reaction>
    <physiologicalReaction direction="left-to-right" evidence="47">
        <dbReference type="Rhea" id="RHEA:41805"/>
    </physiologicalReaction>
</comment>
<evidence type="ECO:0000256" key="65">
    <source>
        <dbReference type="ARBA" id="ARBA00049449"/>
    </source>
</evidence>
<evidence type="ECO:0000256" key="62">
    <source>
        <dbReference type="ARBA" id="ARBA00049263"/>
    </source>
</evidence>
<evidence type="ECO:0000256" key="51">
    <source>
        <dbReference type="ARBA" id="ARBA00048289"/>
    </source>
</evidence>
<dbReference type="CDD" id="cd08954">
    <property type="entry name" value="KR_1_FAS_SDR_x"/>
    <property type="match status" value="1"/>
</dbReference>
<dbReference type="InterPro" id="IPR032821">
    <property type="entry name" value="PKS_assoc"/>
</dbReference>
<dbReference type="SUPFAM" id="SSF53901">
    <property type="entry name" value="Thiolase-like"/>
    <property type="match status" value="1"/>
</dbReference>
<dbReference type="eggNOG" id="KOG1202">
    <property type="taxonomic scope" value="Eukaryota"/>
</dbReference>
<dbReference type="InterPro" id="IPR016036">
    <property type="entry name" value="Malonyl_transacylase_ACP-bd"/>
</dbReference>
<dbReference type="GO" id="GO:0006633">
    <property type="term" value="P:fatty acid biosynthetic process"/>
    <property type="evidence" value="ECO:0000318"/>
    <property type="project" value="GO_Central"/>
</dbReference>
<comment type="catalytic activity">
    <reaction evidence="46">
        <text>(2E)-hexenoyl-[ACP] + NADPH + H(+) = hexanoyl-[ACP] + NADP(+)</text>
        <dbReference type="Rhea" id="RHEA:41832"/>
        <dbReference type="Rhea" id="RHEA-COMP:9631"/>
        <dbReference type="Rhea" id="RHEA-COMP:9632"/>
        <dbReference type="ChEBI" id="CHEBI:15378"/>
        <dbReference type="ChEBI" id="CHEBI:57783"/>
        <dbReference type="ChEBI" id="CHEBI:58349"/>
        <dbReference type="ChEBI" id="CHEBI:78458"/>
        <dbReference type="ChEBI" id="CHEBI:78459"/>
    </reaction>
    <physiologicalReaction direction="left-to-right" evidence="46">
        <dbReference type="Rhea" id="RHEA:41833"/>
    </physiologicalReaction>
</comment>
<dbReference type="Pfam" id="PF00698">
    <property type="entry name" value="Acyl_transf_1"/>
    <property type="match status" value="1"/>
</dbReference>